<accession>A0A0F9FZJ2</accession>
<organism evidence="1">
    <name type="scientific">marine sediment metagenome</name>
    <dbReference type="NCBI Taxonomy" id="412755"/>
    <lineage>
        <taxon>unclassified sequences</taxon>
        <taxon>metagenomes</taxon>
        <taxon>ecological metagenomes</taxon>
    </lineage>
</organism>
<dbReference type="AlphaFoldDB" id="A0A0F9FZJ2"/>
<sequence>MPFDANLVLANLDADWTYANIVTNDYGTPISTTRNAGGLAVLDLGATKIGGPVSGWAIVLVLTEAAAASDDALTCKIEESSVVAFGSDVHELGKFDEAAANTGIILGSEAPLVVVMRVAPKLRYLRIDASMVAGDNFGAVWCLLSPYPFRVL</sequence>
<name>A0A0F9FZJ2_9ZZZZ</name>
<gene>
    <name evidence="1" type="ORF">LCGC14_1890880</name>
</gene>
<protein>
    <submittedName>
        <fullName evidence="1">Uncharacterized protein</fullName>
    </submittedName>
</protein>
<dbReference type="Gene3D" id="2.60.120.1110">
    <property type="match status" value="1"/>
</dbReference>
<comment type="caution">
    <text evidence="1">The sequence shown here is derived from an EMBL/GenBank/DDBJ whole genome shotgun (WGS) entry which is preliminary data.</text>
</comment>
<proteinExistence type="predicted"/>
<dbReference type="EMBL" id="LAZR01019632">
    <property type="protein sequence ID" value="KKL91819.1"/>
    <property type="molecule type" value="Genomic_DNA"/>
</dbReference>
<evidence type="ECO:0000313" key="1">
    <source>
        <dbReference type="EMBL" id="KKL91819.1"/>
    </source>
</evidence>
<reference evidence="1" key="1">
    <citation type="journal article" date="2015" name="Nature">
        <title>Complex archaea that bridge the gap between prokaryotes and eukaryotes.</title>
        <authorList>
            <person name="Spang A."/>
            <person name="Saw J.H."/>
            <person name="Jorgensen S.L."/>
            <person name="Zaremba-Niedzwiedzka K."/>
            <person name="Martijn J."/>
            <person name="Lind A.E."/>
            <person name="van Eijk R."/>
            <person name="Schleper C."/>
            <person name="Guy L."/>
            <person name="Ettema T.J."/>
        </authorList>
    </citation>
    <scope>NUCLEOTIDE SEQUENCE</scope>
</reference>